<reference evidence="2 3" key="1">
    <citation type="submission" date="2020-11" db="EMBL/GenBank/DDBJ databases">
        <title>Draft genome sequencing of a Lachnospiraceae strain isolated from anoxic soil subjected to BSD treatment.</title>
        <authorList>
            <person name="Uek A."/>
            <person name="Tonouchi A."/>
        </authorList>
    </citation>
    <scope>NUCLEOTIDE SEQUENCE [LARGE SCALE GENOMIC DNA]</scope>
    <source>
        <strain evidence="2 3">TB5</strain>
    </source>
</reference>
<dbReference type="RefSeq" id="WP_271713357.1">
    <property type="nucleotide sequence ID" value="NZ_AP024169.1"/>
</dbReference>
<protein>
    <submittedName>
        <fullName evidence="2">Uncharacterized protein</fullName>
    </submittedName>
</protein>
<evidence type="ECO:0000313" key="3">
    <source>
        <dbReference type="Proteomes" id="UP000595897"/>
    </source>
</evidence>
<organism evidence="2 3">
    <name type="scientific">Anaeromicropila herbilytica</name>
    <dbReference type="NCBI Taxonomy" id="2785025"/>
    <lineage>
        <taxon>Bacteria</taxon>
        <taxon>Bacillati</taxon>
        <taxon>Bacillota</taxon>
        <taxon>Clostridia</taxon>
        <taxon>Lachnospirales</taxon>
        <taxon>Lachnospiraceae</taxon>
        <taxon>Anaeromicropila</taxon>
    </lineage>
</organism>
<keyword evidence="1" id="KW-0812">Transmembrane</keyword>
<evidence type="ECO:0000256" key="1">
    <source>
        <dbReference type="SAM" id="Phobius"/>
    </source>
</evidence>
<evidence type="ECO:0000313" key="2">
    <source>
        <dbReference type="EMBL" id="BCN32303.1"/>
    </source>
</evidence>
<dbReference type="AlphaFoldDB" id="A0A7R7IFM8"/>
<keyword evidence="1" id="KW-0472">Membrane</keyword>
<keyword evidence="1" id="KW-1133">Transmembrane helix</keyword>
<sequence>MKKYKHKLNMLEPGCKMIKAIGIFGVLAILFYLIKVSVLCYLFSGLALIIGIILCVLLMIEHHQDKVLNEQAINERKINGEHD</sequence>
<feature type="transmembrane region" description="Helical" evidence="1">
    <location>
        <begin position="41"/>
        <end position="60"/>
    </location>
</feature>
<keyword evidence="3" id="KW-1185">Reference proteome</keyword>
<proteinExistence type="predicted"/>
<gene>
    <name evidence="2" type="ORF">bsdtb5_35980</name>
</gene>
<accession>A0A7R7IFM8</accession>
<name>A0A7R7IFM8_9FIRM</name>
<dbReference type="KEGG" id="ahb:bsdtb5_35980"/>
<dbReference type="EMBL" id="AP024169">
    <property type="protein sequence ID" value="BCN32303.1"/>
    <property type="molecule type" value="Genomic_DNA"/>
</dbReference>
<feature type="transmembrane region" description="Helical" evidence="1">
    <location>
        <begin position="20"/>
        <end position="35"/>
    </location>
</feature>
<dbReference type="Proteomes" id="UP000595897">
    <property type="component" value="Chromosome"/>
</dbReference>